<protein>
    <submittedName>
        <fullName evidence="2">Uncharacterized protein</fullName>
    </submittedName>
</protein>
<proteinExistence type="predicted"/>
<organism evidence="2">
    <name type="scientific">uncultured Nocardioides sp</name>
    <dbReference type="NCBI Taxonomy" id="198441"/>
    <lineage>
        <taxon>Bacteria</taxon>
        <taxon>Bacillati</taxon>
        <taxon>Actinomycetota</taxon>
        <taxon>Actinomycetes</taxon>
        <taxon>Propionibacteriales</taxon>
        <taxon>Nocardioidaceae</taxon>
        <taxon>Nocardioides</taxon>
        <taxon>environmental samples</taxon>
    </lineage>
</organism>
<sequence>MTGLLNDVMHERADSLDAPRLDLDAIIRDGDQRRSRRFRTVAGGLVAASLVVAGGVALPGLLPGGDRDRDVAASVHSYDVAYALGRTIHDGPRTVETDVRIAAFVQGVSGYVVADEWARVHTVVDGETTEVGRLADAGRGGRIVSDDDVVAWVDEADGGTLSVLDLATGERVDVPVDEWPGDPVSMEPGRIGGGSAYIAAVDGATVYVADARGAMAWDALDGDEPVLLPGPDGAEVEVRDVQDGQILHVVRTFEPEERNGRTLMVQVPEQRIGRDLEDGRSVPGVRGVLSPDGRSLAYYVERRRVDLVFEYTTSVGDADGDEWTTVTSDEHDNITVAQWLDADTFTAIGSTLPDERFRSGSSADEPSAGVAYLLTCETSTGTCASVRPYERGMVLPTGMGYFR</sequence>
<accession>A0A6J4NIU2</accession>
<evidence type="ECO:0000256" key="1">
    <source>
        <dbReference type="SAM" id="Phobius"/>
    </source>
</evidence>
<reference evidence="2" key="1">
    <citation type="submission" date="2020-02" db="EMBL/GenBank/DDBJ databases">
        <authorList>
            <person name="Meier V. D."/>
        </authorList>
    </citation>
    <scope>NUCLEOTIDE SEQUENCE</scope>
    <source>
        <strain evidence="2">AVDCRST_MAG32</strain>
    </source>
</reference>
<dbReference type="EMBL" id="CADCUM010000088">
    <property type="protein sequence ID" value="CAA9389395.1"/>
    <property type="molecule type" value="Genomic_DNA"/>
</dbReference>
<gene>
    <name evidence="2" type="ORF">AVDCRST_MAG32-2214</name>
</gene>
<dbReference type="AlphaFoldDB" id="A0A6J4NIU2"/>
<name>A0A6J4NIU2_9ACTN</name>
<dbReference type="SUPFAM" id="SSF82171">
    <property type="entry name" value="DPP6 N-terminal domain-like"/>
    <property type="match status" value="1"/>
</dbReference>
<feature type="transmembrane region" description="Helical" evidence="1">
    <location>
        <begin position="41"/>
        <end position="62"/>
    </location>
</feature>
<keyword evidence="1" id="KW-0812">Transmembrane</keyword>
<evidence type="ECO:0000313" key="2">
    <source>
        <dbReference type="EMBL" id="CAA9389395.1"/>
    </source>
</evidence>
<keyword evidence="1" id="KW-1133">Transmembrane helix</keyword>
<keyword evidence="1" id="KW-0472">Membrane</keyword>